<keyword evidence="8" id="KW-1185">Reference proteome</keyword>
<name>A0A9P1MX35_9PELO</name>
<dbReference type="InterPro" id="IPR039005">
    <property type="entry name" value="CSPG_rpt"/>
</dbReference>
<dbReference type="Pfam" id="PF16184">
    <property type="entry name" value="Cadherin_3"/>
    <property type="match status" value="6"/>
</dbReference>
<keyword evidence="6" id="KW-0812">Transmembrane</keyword>
<evidence type="ECO:0000313" key="8">
    <source>
        <dbReference type="Proteomes" id="UP001152747"/>
    </source>
</evidence>
<feature type="region of interest" description="Disordered" evidence="5">
    <location>
        <begin position="1138"/>
        <end position="1176"/>
    </location>
</feature>
<dbReference type="AlphaFoldDB" id="A0A9P1MX35"/>
<dbReference type="PANTHER" id="PTHR45739:SF8">
    <property type="entry name" value="FRAS1-RELATED EXTRACELLULAR MATRIX PROTEIN 1"/>
    <property type="match status" value="1"/>
</dbReference>
<evidence type="ECO:0000256" key="4">
    <source>
        <dbReference type="PROSITE-ProRule" id="PRU01201"/>
    </source>
</evidence>
<dbReference type="Proteomes" id="UP001152747">
    <property type="component" value="Unassembled WGS sequence"/>
</dbReference>
<keyword evidence="1" id="KW-0732">Signal</keyword>
<feature type="transmembrane region" description="Helical" evidence="6">
    <location>
        <begin position="1112"/>
        <end position="1131"/>
    </location>
</feature>
<gene>
    <name evidence="7" type="ORF">CAMP_LOCUS2657</name>
</gene>
<dbReference type="OrthoDB" id="5831138at2759"/>
<accession>A0A9P1MX35</accession>
<evidence type="ECO:0000256" key="5">
    <source>
        <dbReference type="SAM" id="MobiDB-lite"/>
    </source>
</evidence>
<dbReference type="GO" id="GO:0009653">
    <property type="term" value="P:anatomical structure morphogenesis"/>
    <property type="evidence" value="ECO:0007669"/>
    <property type="project" value="TreeGrafter"/>
</dbReference>
<comment type="caution">
    <text evidence="7">The sequence shown here is derived from an EMBL/GenBank/DDBJ whole genome shotgun (WGS) entry which is preliminary data.</text>
</comment>
<keyword evidence="6" id="KW-0472">Membrane</keyword>
<evidence type="ECO:0000256" key="6">
    <source>
        <dbReference type="SAM" id="Phobius"/>
    </source>
</evidence>
<evidence type="ECO:0000313" key="7">
    <source>
        <dbReference type="EMBL" id="CAI5440020.1"/>
    </source>
</evidence>
<feature type="compositionally biased region" description="Polar residues" evidence="5">
    <location>
        <begin position="1141"/>
        <end position="1156"/>
    </location>
</feature>
<reference evidence="7" key="1">
    <citation type="submission" date="2022-11" db="EMBL/GenBank/DDBJ databases">
        <authorList>
            <person name="Kikuchi T."/>
        </authorList>
    </citation>
    <scope>NUCLEOTIDE SEQUENCE</scope>
    <source>
        <strain evidence="7">PS1010</strain>
    </source>
</reference>
<evidence type="ECO:0000256" key="2">
    <source>
        <dbReference type="ARBA" id="ARBA00022737"/>
    </source>
</evidence>
<evidence type="ECO:0000256" key="3">
    <source>
        <dbReference type="ARBA" id="ARBA00023180"/>
    </source>
</evidence>
<dbReference type="PANTHER" id="PTHR45739">
    <property type="entry name" value="MATRIX PROTEIN, PUTATIVE-RELATED"/>
    <property type="match status" value="1"/>
</dbReference>
<feature type="repeat" description="CSPG" evidence="4">
    <location>
        <begin position="418"/>
        <end position="511"/>
    </location>
</feature>
<protein>
    <submittedName>
        <fullName evidence="7">Uncharacterized protein</fullName>
    </submittedName>
</protein>
<evidence type="ECO:0000256" key="1">
    <source>
        <dbReference type="ARBA" id="ARBA00022729"/>
    </source>
</evidence>
<keyword evidence="6" id="KW-1133">Transmembrane helix</keyword>
<feature type="repeat" description="CSPG" evidence="4">
    <location>
        <begin position="530"/>
        <end position="623"/>
    </location>
</feature>
<sequence>MIMRRGWPGIRRFLWSNVANEFSTISCFPWIDDDVDSSALLFNFQQQNKDAAILSTVSPYLPLTTFTQHDIEERKVMLRHLGHHSQFEISYSVTDGVHTVPAKMNVIAAQPDVWIEHAEIVTLCSSASQEILVNAQSLSVATNLDVRLEDIVYFCDSATLDRKKVATFTQADVMRNRVRIVVAQDSVGLRVKVADRNLDIDLKITCDEESTNSNSQKPVKNRVLRVPMGGAVLFQFENLTTDAAAIFEVLKHPEFGYLSLDHDEKSYSAKVASFSGADIAAGNVQFVHSSATTANDSMEFRVGSGLAANEGYYYMLKVDVEVFERNITIQTATFSVPSSGRAPILPTSLNITTSEPADESPLITIISPPTSGWITTDATTGSTSVSQFTASQIKDGRIWFVSDGTQGNDSVGLRACKPPIITRNEVLRIGATGRALITNSHLDVEDQDTPPNSILYIIAQPSAGRVVRANQPEQTLHNFTQFDIDQSNVEFIVEVNSSSFIGRGGFSFHLSDGQHRIGPEWFSIEMTATSTSVETNGRLIASPASATIIGTELLRANMPGTRPEDIHFTVTRTPKFGELLIDGIKGTHFTQTQINRRQVVYSTLGFPEQNEWSRRDSFGFKIASKTGSKPVKDSGIIQKYITTRPLLVSRGGSACFNQSHLDVLALVEAVGKEVIMIEIGTEPRSGRLEWLDNEKKRVSWTELRSAFYLIYHHEASDALMDSLVFHIYAARESTRRTSRIRIDVDILVTNPPDAKVEVVNFPKDPVSVLNSGSTNLLPDLFMTRHRTVPPQSIIYRTIQRGSNGVTLRKNEEEIGSFNQQDINDGKISIWHTAPRNFQGESGWHDVIVFDIEGHMRTLVVEIKPIDLILKNHSVIEYPQGKTYVVLKSQHLGAFSNGNNRSALKYRVTHGPENGTFYWVAGEKEAKEFTQKDIDEERILYAQLNMHSYQDRFEFQIENETRDVVRNSSILRVKALVAVQPVIVEAETATPLTTSQINASTLLPSSPRFFLTSPLKYGRLTFDQNTNYSTYYFTYSDIQKGIVYYKADSADEEVREIVELEIRADDVQPARFSLPITILRAEFLDEGNVVEAGEILENEETKSGTSSRFSGNGLPIVILAAILAATIFILVCRRCGGGSSSTSPKHNTSAKLSTHLDTPTRLPPSPTDSLEHPSISAAKPPDLLGSTVFASVKQAEDRQVLQSFTIRPQGIAARTQAVPPKEAVVPRGSGALLDYAGDTPPPMRLFDQVAQTQPTNHYWV</sequence>
<organism evidence="7 8">
    <name type="scientific">Caenorhabditis angaria</name>
    <dbReference type="NCBI Taxonomy" id="860376"/>
    <lineage>
        <taxon>Eukaryota</taxon>
        <taxon>Metazoa</taxon>
        <taxon>Ecdysozoa</taxon>
        <taxon>Nematoda</taxon>
        <taxon>Chromadorea</taxon>
        <taxon>Rhabditida</taxon>
        <taxon>Rhabditina</taxon>
        <taxon>Rhabditomorpha</taxon>
        <taxon>Rhabditoidea</taxon>
        <taxon>Rhabditidae</taxon>
        <taxon>Peloderinae</taxon>
        <taxon>Caenorhabditis</taxon>
    </lineage>
</organism>
<dbReference type="InterPro" id="IPR051561">
    <property type="entry name" value="FRAS1_ECM"/>
</dbReference>
<dbReference type="PROSITE" id="PS51854">
    <property type="entry name" value="CSPG"/>
    <property type="match status" value="2"/>
</dbReference>
<keyword evidence="3" id="KW-0325">Glycoprotein</keyword>
<keyword evidence="2" id="KW-0677">Repeat</keyword>
<dbReference type="EMBL" id="CANHGI010000001">
    <property type="protein sequence ID" value="CAI5440020.1"/>
    <property type="molecule type" value="Genomic_DNA"/>
</dbReference>
<proteinExistence type="predicted"/>